<dbReference type="RefSeq" id="WP_163899707.1">
    <property type="nucleotide sequence ID" value="NZ_CP048427.1"/>
</dbReference>
<protein>
    <submittedName>
        <fullName evidence="3">AsmA family protein</fullName>
    </submittedName>
</protein>
<dbReference type="GO" id="GO:0090313">
    <property type="term" value="P:regulation of protein targeting to membrane"/>
    <property type="evidence" value="ECO:0007669"/>
    <property type="project" value="TreeGrafter"/>
</dbReference>
<sequence>MIGRLLVFLGGLLVVALFAALLGPMFVDWTDFRKDFEDQASRILGKKVTVHGEVNARLLPFPSVTLHDVTVGPDSEGAPLVTVSRFSLDAELAPFLSGEARIFDMRIEEPKARIRLLADGTLDWLRGSSAEIPARTVVLEKVHITGGEIEFIDQQSGRTRKVSGLDAEMTAASLAGPWTADGNAVVDGEAGVFHLASQQPNPATGAIPLKLRLDPGSRPFSLDLEGDLALVDGKPIYNGRFQGQWRDAYVEKVPNDRKPAPAPRAKGEFELTNERIVVPEYRLELAEADNPYVITGEAKLDTGAKPEFLLTAEGQQVDVNRLANDGGQGKTGRNAAGSVRQRLNLLIAMAADIPVPTVPGRANLKLPAIVAGDTVLRDIQIDIRPAGTGWTVERAAAVLPGRTQVEAKGKLTLIGSPSFNGDLLVASNQPSGLASWVSGAVDPAIRQLKSAGFSAAVNLTPDMQRFEKLELAIGDAHLNGRLERGSLRGQPATLSVDLSGNEIDLDAARALGALIVGDDLDNGVFAQRIATRMKVGKLVAYGVESREVDTIFTLDSGSVSVERLNIGDVAGASIRASGSASGSLLDYTGKAQIAFQAADPTPFLTMIAGQLPPHPALAWLVKSAPWYADANMQATVSLGDAGGSGLTAKLSGTANGSTISADYAVDDIADFTGTAALKVNATLENPETQILLGQAGLDPLPIGTGVAGRLALDVSDQGGEAADVALRFTSAGTEATASGQVSLDIADFLAGAGKVSVTSDDLEPFLMSAGVAMPAVGGGLPAQFSADVKLADRKALFDRIEAMLDGNALSGDLSLDLSGQPKIVGQLKAGRADLAWFAEAVLGPVSDPATGKLSQKALPARVSEPDLDIALEVGSFSSGIIDPVIGLSAKLRRSGGELILDDATGGWLGGTLTGRLMVANADGTGLYQSRITLAGGDLADALPAQQEGGQAAATGRFDFDLVAEGSGKTVSELLGSTNGSGSLKVGALTVSKLNLGLLPQVLEAAAGIKGDITEDKVKAIAAGLIGAGPGLFQNVVVPFNMTGGVMRIQNVTLESQSAKLDGEARLNVIDGTMDGTVHVAFNAGDDALAGAEPGIRLAYAGKIGSPTRQLDVGDLTNFLSLRAFERERRRVEALQSNVLEKQRLRREVVLHRYREDERQKAEAERARAAEEARQKAEAERLAAEEAARRAAAQAASEGVSAPETQPPGDGIVTTPKMPVSPDDKVTRDNLPPAQPLQFEGLPGVN</sequence>
<dbReference type="InterPro" id="IPR017023">
    <property type="entry name" value="UCP034039"/>
</dbReference>
<feature type="domain" description="AsmA" evidence="2">
    <location>
        <begin position="6"/>
        <end position="171"/>
    </location>
</feature>
<dbReference type="AlphaFoldDB" id="A0A6M1RMQ1"/>
<proteinExistence type="predicted"/>
<gene>
    <name evidence="3" type="ORF">G6N76_04095</name>
</gene>
<evidence type="ECO:0000259" key="2">
    <source>
        <dbReference type="Pfam" id="PF05170"/>
    </source>
</evidence>
<dbReference type="PANTHER" id="PTHR30441:SF4">
    <property type="entry name" value="PROTEIN ASMA"/>
    <property type="match status" value="1"/>
</dbReference>
<accession>A0A6M1RMQ1</accession>
<evidence type="ECO:0000256" key="1">
    <source>
        <dbReference type="SAM" id="MobiDB-lite"/>
    </source>
</evidence>
<feature type="region of interest" description="Disordered" evidence="1">
    <location>
        <begin position="1155"/>
        <end position="1245"/>
    </location>
</feature>
<keyword evidence="4" id="KW-1185">Reference proteome</keyword>
<comment type="caution">
    <text evidence="3">The sequence shown here is derived from an EMBL/GenBank/DDBJ whole genome shotgun (WGS) entry which is preliminary data.</text>
</comment>
<dbReference type="Proteomes" id="UP000477849">
    <property type="component" value="Unassembled WGS sequence"/>
</dbReference>
<evidence type="ECO:0000313" key="4">
    <source>
        <dbReference type="Proteomes" id="UP000477849"/>
    </source>
</evidence>
<dbReference type="GO" id="GO:0005886">
    <property type="term" value="C:plasma membrane"/>
    <property type="evidence" value="ECO:0007669"/>
    <property type="project" value="TreeGrafter"/>
</dbReference>
<feature type="compositionally biased region" description="Basic and acidic residues" evidence="1">
    <location>
        <begin position="1155"/>
        <end position="1188"/>
    </location>
</feature>
<dbReference type="InterPro" id="IPR052894">
    <property type="entry name" value="AsmA-related"/>
</dbReference>
<dbReference type="PANTHER" id="PTHR30441">
    <property type="entry name" value="DUF748 DOMAIN-CONTAINING PROTEIN"/>
    <property type="match status" value="1"/>
</dbReference>
<name>A0A6M1RMQ1_9HYPH</name>
<dbReference type="InterPro" id="IPR007844">
    <property type="entry name" value="AsmA"/>
</dbReference>
<dbReference type="EMBL" id="JAAKZH010000001">
    <property type="protein sequence ID" value="NGO62844.1"/>
    <property type="molecule type" value="Genomic_DNA"/>
</dbReference>
<reference evidence="3 4" key="1">
    <citation type="submission" date="2020-02" db="EMBL/GenBank/DDBJ databases">
        <title>Genome sequence of the type strain CCBAU10050 of Rhizobium daejeonense.</title>
        <authorList>
            <person name="Gao J."/>
            <person name="Sun J."/>
        </authorList>
    </citation>
    <scope>NUCLEOTIDE SEQUENCE [LARGE SCALE GENOMIC DNA]</scope>
    <source>
        <strain evidence="3 4">CCBAU10050</strain>
    </source>
</reference>
<organism evidence="3 4">
    <name type="scientific">Rhizobium daejeonense</name>
    <dbReference type="NCBI Taxonomy" id="240521"/>
    <lineage>
        <taxon>Bacteria</taxon>
        <taxon>Pseudomonadati</taxon>
        <taxon>Pseudomonadota</taxon>
        <taxon>Alphaproteobacteria</taxon>
        <taxon>Hyphomicrobiales</taxon>
        <taxon>Rhizobiaceae</taxon>
        <taxon>Rhizobium/Agrobacterium group</taxon>
        <taxon>Rhizobium</taxon>
    </lineage>
</organism>
<dbReference type="PIRSF" id="PIRSF034039">
    <property type="entry name" value="UCP034039"/>
    <property type="match status" value="1"/>
</dbReference>
<evidence type="ECO:0000313" key="3">
    <source>
        <dbReference type="EMBL" id="NGO62844.1"/>
    </source>
</evidence>
<dbReference type="Pfam" id="PF05170">
    <property type="entry name" value="AsmA"/>
    <property type="match status" value="1"/>
</dbReference>